<dbReference type="GO" id="GO:0005524">
    <property type="term" value="F:ATP binding"/>
    <property type="evidence" value="ECO:0007669"/>
    <property type="project" value="InterPro"/>
</dbReference>
<evidence type="ECO:0000256" key="2">
    <source>
        <dbReference type="ARBA" id="ARBA00023186"/>
    </source>
</evidence>
<dbReference type="SUPFAM" id="SSF54211">
    <property type="entry name" value="Ribosomal protein S5 domain 2-like"/>
    <property type="match status" value="1"/>
</dbReference>
<dbReference type="Gene3D" id="3.50.7.10">
    <property type="entry name" value="GroEL"/>
    <property type="match status" value="1"/>
</dbReference>
<dbReference type="GO" id="GO:0016887">
    <property type="term" value="F:ATP hydrolysis activity"/>
    <property type="evidence" value="ECO:0007669"/>
    <property type="project" value="InterPro"/>
</dbReference>
<comment type="similarity">
    <text evidence="1">Belongs to the heat shock protein 90 family.</text>
</comment>
<dbReference type="InterPro" id="IPR020568">
    <property type="entry name" value="Ribosomal_Su5_D2-typ_SF"/>
</dbReference>
<evidence type="ECO:0000256" key="3">
    <source>
        <dbReference type="SAM" id="MobiDB-lite"/>
    </source>
</evidence>
<dbReference type="Pfam" id="PF00183">
    <property type="entry name" value="HSP90"/>
    <property type="match status" value="1"/>
</dbReference>
<dbReference type="SUPFAM" id="SSF52029">
    <property type="entry name" value="GroEL apical domain-like"/>
    <property type="match status" value="1"/>
</dbReference>
<dbReference type="AlphaFoldDB" id="A0A2Z7CQY0"/>
<dbReference type="OrthoDB" id="7848262at2759"/>
<dbReference type="Gene3D" id="3.40.50.11260">
    <property type="match status" value="1"/>
</dbReference>
<dbReference type="InterPro" id="IPR027409">
    <property type="entry name" value="GroEL-like_apical_dom_sf"/>
</dbReference>
<keyword evidence="2" id="KW-0143">Chaperone</keyword>
<evidence type="ECO:0000313" key="5">
    <source>
        <dbReference type="Proteomes" id="UP000250235"/>
    </source>
</evidence>
<protein>
    <submittedName>
        <fullName evidence="4">Uncharacterized protein</fullName>
    </submittedName>
</protein>
<dbReference type="GO" id="GO:0051082">
    <property type="term" value="F:unfolded protein binding"/>
    <property type="evidence" value="ECO:0007669"/>
    <property type="project" value="InterPro"/>
</dbReference>
<gene>
    <name evidence="4" type="ORF">F511_11960</name>
</gene>
<keyword evidence="5" id="KW-1185">Reference proteome</keyword>
<dbReference type="Proteomes" id="UP000250235">
    <property type="component" value="Unassembled WGS sequence"/>
</dbReference>
<dbReference type="EMBL" id="KQ995323">
    <property type="protein sequence ID" value="KZV47054.1"/>
    <property type="molecule type" value="Genomic_DNA"/>
</dbReference>
<dbReference type="PANTHER" id="PTHR11528">
    <property type="entry name" value="HEAT SHOCK PROTEIN 90 FAMILY MEMBER"/>
    <property type="match status" value="1"/>
</dbReference>
<proteinExistence type="inferred from homology"/>
<dbReference type="GO" id="GO:0140662">
    <property type="term" value="F:ATP-dependent protein folding chaperone"/>
    <property type="evidence" value="ECO:0007669"/>
    <property type="project" value="InterPro"/>
</dbReference>
<feature type="region of interest" description="Disordered" evidence="3">
    <location>
        <begin position="218"/>
        <end position="241"/>
    </location>
</feature>
<feature type="region of interest" description="Disordered" evidence="3">
    <location>
        <begin position="52"/>
        <end position="107"/>
    </location>
</feature>
<sequence>MATTRSKADWDAWERLIIESRENMNKMWEDMNAVMANLVKVNKSLSHLSSELKSMGPAKGDRGGVGEGEIGDGERPDSELQEPGDEGNDVEEQGEADTHGEDATDASGTADGVLVVTLLVVIVGWSDGSGARMGGAGGAAIAIGVQIRDWFRWVKSRTPNWNWYRFAGELIHRYSGRKAANPYESYASFKWGELPVDEHIKEELLLSRMSYTTKEGSANYRGETRQGGGDGSMGRAQRTDCDRFGMKDGQKDIYYITGESKKAVENSPSLERLKKKGYEIIYMVGAIDEYAVGQLKEYEGKKLDSATKEGLKLDEVNFDMMGSCKKVSISKDDTVILDGAGEKKEEEEISEHIESAIKFKFIVVRIYRFPPNGEGSTTPASLPQQYSKKAPGSVASSCNVARENFLLAISEATCVRFTWKSNAVCGIAKGSPNFHGKRDGLLKSKDNPILKLEEVLELEHNDKSIMDASSKNKVNNIFARVCLEDEGAR</sequence>
<reference evidence="4 5" key="1">
    <citation type="journal article" date="2015" name="Proc. Natl. Acad. Sci. U.S.A.">
        <title>The resurrection genome of Boea hygrometrica: A blueprint for survival of dehydration.</title>
        <authorList>
            <person name="Xiao L."/>
            <person name="Yang G."/>
            <person name="Zhang L."/>
            <person name="Yang X."/>
            <person name="Zhao S."/>
            <person name="Ji Z."/>
            <person name="Zhou Q."/>
            <person name="Hu M."/>
            <person name="Wang Y."/>
            <person name="Chen M."/>
            <person name="Xu Y."/>
            <person name="Jin H."/>
            <person name="Xiao X."/>
            <person name="Hu G."/>
            <person name="Bao F."/>
            <person name="Hu Y."/>
            <person name="Wan P."/>
            <person name="Li L."/>
            <person name="Deng X."/>
            <person name="Kuang T."/>
            <person name="Xiang C."/>
            <person name="Zhu J.K."/>
            <person name="Oliver M.J."/>
            <person name="He Y."/>
        </authorList>
    </citation>
    <scope>NUCLEOTIDE SEQUENCE [LARGE SCALE GENOMIC DNA]</scope>
    <source>
        <strain evidence="5">cv. XS01</strain>
    </source>
</reference>
<name>A0A2Z7CQY0_9LAMI</name>
<dbReference type="InterPro" id="IPR001404">
    <property type="entry name" value="Hsp90_fam"/>
</dbReference>
<evidence type="ECO:0000313" key="4">
    <source>
        <dbReference type="EMBL" id="KZV47054.1"/>
    </source>
</evidence>
<organism evidence="4 5">
    <name type="scientific">Dorcoceras hygrometricum</name>
    <dbReference type="NCBI Taxonomy" id="472368"/>
    <lineage>
        <taxon>Eukaryota</taxon>
        <taxon>Viridiplantae</taxon>
        <taxon>Streptophyta</taxon>
        <taxon>Embryophyta</taxon>
        <taxon>Tracheophyta</taxon>
        <taxon>Spermatophyta</taxon>
        <taxon>Magnoliopsida</taxon>
        <taxon>eudicotyledons</taxon>
        <taxon>Gunneridae</taxon>
        <taxon>Pentapetalae</taxon>
        <taxon>asterids</taxon>
        <taxon>lamiids</taxon>
        <taxon>Lamiales</taxon>
        <taxon>Gesneriaceae</taxon>
        <taxon>Didymocarpoideae</taxon>
        <taxon>Trichosporeae</taxon>
        <taxon>Loxocarpinae</taxon>
        <taxon>Dorcoceras</taxon>
    </lineage>
</organism>
<evidence type="ECO:0000256" key="1">
    <source>
        <dbReference type="ARBA" id="ARBA00008239"/>
    </source>
</evidence>
<feature type="compositionally biased region" description="Acidic residues" evidence="3">
    <location>
        <begin position="79"/>
        <end position="95"/>
    </location>
</feature>
<accession>A0A2Z7CQY0</accession>